<evidence type="ECO:0000259" key="1">
    <source>
        <dbReference type="Pfam" id="PF13393"/>
    </source>
</evidence>
<dbReference type="Pfam" id="PF13393">
    <property type="entry name" value="tRNA-synt_His"/>
    <property type="match status" value="1"/>
</dbReference>
<dbReference type="EMBL" id="CZVV01000164">
    <property type="protein sequence ID" value="CUT05419.1"/>
    <property type="molecule type" value="Genomic_DNA"/>
</dbReference>
<dbReference type="AlphaFoldDB" id="A0A916LKV8"/>
<comment type="caution">
    <text evidence="2">The sequence shown here is derived from an EMBL/GenBank/DDBJ whole genome shotgun (WGS) entry which is preliminary data.</text>
</comment>
<dbReference type="GO" id="GO:0006427">
    <property type="term" value="P:histidyl-tRNA aminoacylation"/>
    <property type="evidence" value="ECO:0007669"/>
    <property type="project" value="TreeGrafter"/>
</dbReference>
<dbReference type="GO" id="GO:0004821">
    <property type="term" value="F:histidine-tRNA ligase activity"/>
    <property type="evidence" value="ECO:0007669"/>
    <property type="project" value="TreeGrafter"/>
</dbReference>
<dbReference type="GO" id="GO:0005737">
    <property type="term" value="C:cytoplasm"/>
    <property type="evidence" value="ECO:0007669"/>
    <property type="project" value="InterPro"/>
</dbReference>
<dbReference type="RefSeq" id="WP_234696814.1">
    <property type="nucleotide sequence ID" value="NZ_CZVV01000164.1"/>
</dbReference>
<accession>A0A916LKV8</accession>
<sequence length="110" mass="13110">MAEKKILKNIRGTRDILPDESYKWWHVERKVREIFEVYNYKEIRTPIFEETELFARGIGELTDIVSKEMYTFLDKGGTSLTLKPEMTASVMRAYIQYGINKQTPLFKVYY</sequence>
<dbReference type="SUPFAM" id="SSF55681">
    <property type="entry name" value="Class II aaRS and biotin synthetases"/>
    <property type="match status" value="1"/>
</dbReference>
<organism evidence="2 3">
    <name type="scientific">Kryptobacter tengchongensis</name>
    <dbReference type="NCBI Taxonomy" id="1643429"/>
    <lineage>
        <taxon>Bacteria</taxon>
        <taxon>Pseudomonadati</taxon>
        <taxon>Candidatus Kryptoniota</taxon>
        <taxon>Candidatus Kryptobacter</taxon>
    </lineage>
</organism>
<dbReference type="Proteomes" id="UP000243105">
    <property type="component" value="Unassembled WGS sequence"/>
</dbReference>
<evidence type="ECO:0000313" key="2">
    <source>
        <dbReference type="EMBL" id="CUT05419.1"/>
    </source>
</evidence>
<dbReference type="PANTHER" id="PTHR43707:SF1">
    <property type="entry name" value="HISTIDINE--TRNA LIGASE, MITOCHONDRIAL-RELATED"/>
    <property type="match status" value="1"/>
</dbReference>
<proteinExistence type="predicted"/>
<dbReference type="Gene3D" id="3.30.930.10">
    <property type="entry name" value="Bira Bifunctional Protein, Domain 2"/>
    <property type="match status" value="1"/>
</dbReference>
<dbReference type="PANTHER" id="PTHR43707">
    <property type="entry name" value="HISTIDYL-TRNA SYNTHETASE"/>
    <property type="match status" value="1"/>
</dbReference>
<dbReference type="InterPro" id="IPR004516">
    <property type="entry name" value="HisRS/HisZ"/>
</dbReference>
<dbReference type="InterPro" id="IPR041715">
    <property type="entry name" value="HisRS-like_core"/>
</dbReference>
<evidence type="ECO:0000313" key="3">
    <source>
        <dbReference type="Proteomes" id="UP000243105"/>
    </source>
</evidence>
<feature type="domain" description="Class II Histidinyl-tRNA synthetase (HisRS)-like catalytic core" evidence="1">
    <location>
        <begin position="12"/>
        <end position="96"/>
    </location>
</feature>
<name>A0A916LKV8_KRYT1</name>
<gene>
    <name evidence="2" type="ORF">JGI25_01580</name>
</gene>
<protein>
    <submittedName>
        <fullName evidence="2">Histidyl-tRNA synthetase</fullName>
    </submittedName>
</protein>
<dbReference type="InterPro" id="IPR045864">
    <property type="entry name" value="aa-tRNA-synth_II/BPL/LPL"/>
</dbReference>
<reference evidence="2 3" key="1">
    <citation type="submission" date="2015-11" db="EMBL/GenBank/DDBJ databases">
        <authorList>
            <person name="Varghese N."/>
        </authorList>
    </citation>
    <scope>NUCLEOTIDE SEQUENCE [LARGE SCALE GENOMIC DNA]</scope>
    <source>
        <strain evidence="2 3">JGI-25</strain>
    </source>
</reference>
<feature type="non-terminal residue" evidence="2">
    <location>
        <position position="110"/>
    </location>
</feature>